<feature type="compositionally biased region" description="Acidic residues" evidence="9">
    <location>
        <begin position="615"/>
        <end position="625"/>
    </location>
</feature>
<keyword evidence="6 10" id="KW-1133">Transmembrane helix</keyword>
<dbReference type="InterPro" id="IPR011016">
    <property type="entry name" value="Znf_RING-CH"/>
</dbReference>
<dbReference type="GO" id="GO:0008270">
    <property type="term" value="F:zinc ion binding"/>
    <property type="evidence" value="ECO:0007669"/>
    <property type="project" value="UniProtKB-KW"/>
</dbReference>
<dbReference type="SUPFAM" id="SSF57850">
    <property type="entry name" value="RING/U-box"/>
    <property type="match status" value="1"/>
</dbReference>
<accession>A0ABD3VPB3</accession>
<comment type="subcellular location">
    <subcellularLocation>
        <location evidence="1">Membrane</location>
        <topology evidence="1">Multi-pass membrane protein</topology>
    </subcellularLocation>
</comment>
<dbReference type="EMBL" id="JBJQND010000010">
    <property type="protein sequence ID" value="KAL3863436.1"/>
    <property type="molecule type" value="Genomic_DNA"/>
</dbReference>
<feature type="transmembrane region" description="Helical" evidence="10">
    <location>
        <begin position="458"/>
        <end position="476"/>
    </location>
</feature>
<evidence type="ECO:0000313" key="13">
    <source>
        <dbReference type="Proteomes" id="UP001634394"/>
    </source>
</evidence>
<dbReference type="Proteomes" id="UP001634394">
    <property type="component" value="Unassembled WGS sequence"/>
</dbReference>
<keyword evidence="7 10" id="KW-0472">Membrane</keyword>
<evidence type="ECO:0000256" key="7">
    <source>
        <dbReference type="ARBA" id="ARBA00023136"/>
    </source>
</evidence>
<feature type="transmembrane region" description="Helical" evidence="10">
    <location>
        <begin position="45"/>
        <end position="65"/>
    </location>
</feature>
<gene>
    <name evidence="12" type="ORF">ACJMK2_005192</name>
</gene>
<evidence type="ECO:0000259" key="11">
    <source>
        <dbReference type="PROSITE" id="PS50089"/>
    </source>
</evidence>
<feature type="transmembrane region" description="Helical" evidence="10">
    <location>
        <begin position="173"/>
        <end position="190"/>
    </location>
</feature>
<dbReference type="InterPro" id="IPR013083">
    <property type="entry name" value="Znf_RING/FYVE/PHD"/>
</dbReference>
<dbReference type="Pfam" id="PF13639">
    <property type="entry name" value="zf-RING_2"/>
    <property type="match status" value="1"/>
</dbReference>
<evidence type="ECO:0000256" key="6">
    <source>
        <dbReference type="ARBA" id="ARBA00022989"/>
    </source>
</evidence>
<evidence type="ECO:0000256" key="9">
    <source>
        <dbReference type="SAM" id="MobiDB-lite"/>
    </source>
</evidence>
<dbReference type="AlphaFoldDB" id="A0ABD3VPB3"/>
<feature type="transmembrane region" description="Helical" evidence="10">
    <location>
        <begin position="342"/>
        <end position="362"/>
    </location>
</feature>
<dbReference type="InterPro" id="IPR050731">
    <property type="entry name" value="HRD1_E3_ubiq-ligases"/>
</dbReference>
<evidence type="ECO:0000256" key="8">
    <source>
        <dbReference type="PROSITE-ProRule" id="PRU00175"/>
    </source>
</evidence>
<evidence type="ECO:0000256" key="5">
    <source>
        <dbReference type="ARBA" id="ARBA00022833"/>
    </source>
</evidence>
<evidence type="ECO:0000256" key="3">
    <source>
        <dbReference type="ARBA" id="ARBA00022723"/>
    </source>
</evidence>
<feature type="transmembrane region" description="Helical" evidence="10">
    <location>
        <begin position="382"/>
        <end position="403"/>
    </location>
</feature>
<feature type="transmembrane region" description="Helical" evidence="10">
    <location>
        <begin position="210"/>
        <end position="227"/>
    </location>
</feature>
<feature type="transmembrane region" description="Helical" evidence="10">
    <location>
        <begin position="123"/>
        <end position="142"/>
    </location>
</feature>
<feature type="transmembrane region" description="Helical" evidence="10">
    <location>
        <begin position="262"/>
        <end position="294"/>
    </location>
</feature>
<proteinExistence type="predicted"/>
<reference evidence="12 13" key="1">
    <citation type="submission" date="2024-11" db="EMBL/GenBank/DDBJ databases">
        <title>Chromosome-level genome assembly of the freshwater bivalve Anodonta woodiana.</title>
        <authorList>
            <person name="Chen X."/>
        </authorList>
    </citation>
    <scope>NUCLEOTIDE SEQUENCE [LARGE SCALE GENOMIC DNA]</scope>
    <source>
        <strain evidence="12">MN2024</strain>
        <tissue evidence="12">Gills</tissue>
    </source>
</reference>
<protein>
    <recommendedName>
        <fullName evidence="11">RING-type domain-containing protein</fullName>
    </recommendedName>
</protein>
<keyword evidence="4 8" id="KW-0863">Zinc-finger</keyword>
<feature type="region of interest" description="Disordered" evidence="9">
    <location>
        <begin position="587"/>
        <end position="625"/>
    </location>
</feature>
<dbReference type="Pfam" id="PF13705">
    <property type="entry name" value="TRC8_N"/>
    <property type="match status" value="1"/>
</dbReference>
<evidence type="ECO:0000256" key="1">
    <source>
        <dbReference type="ARBA" id="ARBA00004141"/>
    </source>
</evidence>
<evidence type="ECO:0000256" key="10">
    <source>
        <dbReference type="SAM" id="Phobius"/>
    </source>
</evidence>
<organism evidence="12 13">
    <name type="scientific">Sinanodonta woodiana</name>
    <name type="common">Chinese pond mussel</name>
    <name type="synonym">Anodonta woodiana</name>
    <dbReference type="NCBI Taxonomy" id="1069815"/>
    <lineage>
        <taxon>Eukaryota</taxon>
        <taxon>Metazoa</taxon>
        <taxon>Spiralia</taxon>
        <taxon>Lophotrochozoa</taxon>
        <taxon>Mollusca</taxon>
        <taxon>Bivalvia</taxon>
        <taxon>Autobranchia</taxon>
        <taxon>Heteroconchia</taxon>
        <taxon>Palaeoheterodonta</taxon>
        <taxon>Unionida</taxon>
        <taxon>Unionoidea</taxon>
        <taxon>Unionidae</taxon>
        <taxon>Unioninae</taxon>
        <taxon>Sinanodonta</taxon>
    </lineage>
</organism>
<dbReference type="PANTHER" id="PTHR22763">
    <property type="entry name" value="RING ZINC FINGER PROTEIN"/>
    <property type="match status" value="1"/>
</dbReference>
<keyword evidence="3" id="KW-0479">Metal-binding</keyword>
<sequence>MIRLKIPREYIVTGVSIILRVPSLFLLEVWYRWDILDKPSDDQELIATGIYYSTLLLAVALAALPIEKLVSFYMYIVSICLFAIAYYLSEIYVEAEKKAHQLSKGNIEALFAFIEDMDSMTRLGFILGLQCMIAALVAYLLDITDWTKYTFLVFAAPVIARIAGLSVKDLSMVHNFATIYVILMVMFYIFNNLGHAIDILKDGVNQAMEAARIFGWITVLMIFWQTVMLPVQLLIFWISLFSVQLYVYFYSGNHPIVQEGTIVVFLAAIGECCATPISLFALCITISYTSFYILTLTKFYLQGFDGLMQDNEVLRGWTEGITMLLIAIQTGLLDLKPLQRAFLMSILLFIVASSLIQSMYEVTDPILLALSASHNKRLFKHVRALILCTFLWMFPLYMTYCICQYFSLDFWLMIIISSCVLTSVQVIGSLVIYTLFMYDSIRMTPWESLDDIVYYTRASVRVLEFFVALFVVCYGIKESFFGEWSWVNSSILMVHCYFNVWQRLQSGWKSFLLRRDAVKKLESLPFATEEELADIKDVCAICFQEMHSARITNCKHFYHNSCLKKWLYIKDACPMCHQPINEIASQAEEEYDERQAAGEEGDEESEDGNSSTSEDFTDDIQNEDT</sequence>
<dbReference type="EMBL" id="JBJQND010000010">
    <property type="protein sequence ID" value="KAL3863435.1"/>
    <property type="molecule type" value="Genomic_DNA"/>
</dbReference>
<evidence type="ECO:0000256" key="2">
    <source>
        <dbReference type="ARBA" id="ARBA00022692"/>
    </source>
</evidence>
<dbReference type="CDD" id="cd16476">
    <property type="entry name" value="RING-H2_RNF139-like"/>
    <property type="match status" value="1"/>
</dbReference>
<feature type="transmembrane region" description="Helical" evidence="10">
    <location>
        <begin position="72"/>
        <end position="89"/>
    </location>
</feature>
<evidence type="ECO:0000256" key="4">
    <source>
        <dbReference type="ARBA" id="ARBA00022771"/>
    </source>
</evidence>
<dbReference type="SMART" id="SM00744">
    <property type="entry name" value="RINGv"/>
    <property type="match status" value="1"/>
</dbReference>
<feature type="transmembrane region" description="Helical" evidence="10">
    <location>
        <begin position="149"/>
        <end position="167"/>
    </location>
</feature>
<keyword evidence="5" id="KW-0862">Zinc</keyword>
<evidence type="ECO:0000313" key="12">
    <source>
        <dbReference type="EMBL" id="KAL3863436.1"/>
    </source>
</evidence>
<keyword evidence="2 10" id="KW-0812">Transmembrane</keyword>
<feature type="domain" description="RING-type" evidence="11">
    <location>
        <begin position="539"/>
        <end position="577"/>
    </location>
</feature>
<dbReference type="InterPro" id="IPR025754">
    <property type="entry name" value="TRC8_N_dom"/>
</dbReference>
<keyword evidence="13" id="KW-1185">Reference proteome</keyword>
<dbReference type="InterPro" id="IPR001841">
    <property type="entry name" value="Znf_RING"/>
</dbReference>
<comment type="caution">
    <text evidence="12">The sequence shown here is derived from an EMBL/GenBank/DDBJ whole genome shotgun (WGS) entry which is preliminary data.</text>
</comment>
<feature type="transmembrane region" description="Helical" evidence="10">
    <location>
        <begin position="12"/>
        <end position="33"/>
    </location>
</feature>
<dbReference type="PROSITE" id="PS50089">
    <property type="entry name" value="ZF_RING_2"/>
    <property type="match status" value="1"/>
</dbReference>
<name>A0ABD3VPB3_SINWO</name>
<dbReference type="SMART" id="SM00184">
    <property type="entry name" value="RING"/>
    <property type="match status" value="1"/>
</dbReference>
<feature type="transmembrane region" description="Helical" evidence="10">
    <location>
        <begin position="410"/>
        <end position="438"/>
    </location>
</feature>
<dbReference type="GO" id="GO:0016020">
    <property type="term" value="C:membrane"/>
    <property type="evidence" value="ECO:0007669"/>
    <property type="project" value="UniProtKB-SubCell"/>
</dbReference>
<dbReference type="Gene3D" id="3.30.40.10">
    <property type="entry name" value="Zinc/RING finger domain, C3HC4 (zinc finger)"/>
    <property type="match status" value="1"/>
</dbReference>
<dbReference type="PANTHER" id="PTHR22763:SF191">
    <property type="entry name" value="RING FINGER PROTEIN 145 HOMOLOG"/>
    <property type="match status" value="1"/>
</dbReference>